<evidence type="ECO:0000313" key="2">
    <source>
        <dbReference type="Proteomes" id="UP000184520"/>
    </source>
</evidence>
<protein>
    <submittedName>
        <fullName evidence="1">Uncharacterized protein</fullName>
    </submittedName>
</protein>
<dbReference type="AlphaFoldDB" id="A0A1M5PQY5"/>
<dbReference type="Proteomes" id="UP000184520">
    <property type="component" value="Unassembled WGS sequence"/>
</dbReference>
<sequence>MAPFLVTYAKKSFLLVIGAVEPEKSRQCR</sequence>
<evidence type="ECO:0000313" key="1">
    <source>
        <dbReference type="EMBL" id="SHH04121.1"/>
    </source>
</evidence>
<organism evidence="1 2">
    <name type="scientific">Marisediminitalea aggregata</name>
    <dbReference type="NCBI Taxonomy" id="634436"/>
    <lineage>
        <taxon>Bacteria</taxon>
        <taxon>Pseudomonadati</taxon>
        <taxon>Pseudomonadota</taxon>
        <taxon>Gammaproteobacteria</taxon>
        <taxon>Alteromonadales</taxon>
        <taxon>Alteromonadaceae</taxon>
        <taxon>Marisediminitalea</taxon>
    </lineage>
</organism>
<gene>
    <name evidence="1" type="ORF">SAMN05216361_3560</name>
</gene>
<name>A0A1M5PQY5_9ALTE</name>
<dbReference type="EMBL" id="FQWD01000006">
    <property type="protein sequence ID" value="SHH04121.1"/>
    <property type="molecule type" value="Genomic_DNA"/>
</dbReference>
<keyword evidence="2" id="KW-1185">Reference proteome</keyword>
<reference evidence="2" key="1">
    <citation type="submission" date="2016-11" db="EMBL/GenBank/DDBJ databases">
        <authorList>
            <person name="Varghese N."/>
            <person name="Submissions S."/>
        </authorList>
    </citation>
    <scope>NUCLEOTIDE SEQUENCE [LARGE SCALE GENOMIC DNA]</scope>
    <source>
        <strain evidence="2">CGMCC 1.8995</strain>
    </source>
</reference>
<proteinExistence type="predicted"/>
<accession>A0A1M5PQY5</accession>